<dbReference type="Pfam" id="PF08459">
    <property type="entry name" value="UvrC_RNaseH_dom"/>
    <property type="match status" value="1"/>
</dbReference>
<evidence type="ECO:0000256" key="5">
    <source>
        <dbReference type="ARBA" id="ARBA00023204"/>
    </source>
</evidence>
<comment type="subunit">
    <text evidence="6">Interacts with UvrB in an incision complex.</text>
</comment>
<evidence type="ECO:0000256" key="3">
    <source>
        <dbReference type="ARBA" id="ARBA00022769"/>
    </source>
</evidence>
<evidence type="ECO:0000259" key="7">
    <source>
        <dbReference type="PROSITE" id="PS50151"/>
    </source>
</evidence>
<evidence type="ECO:0000256" key="2">
    <source>
        <dbReference type="ARBA" id="ARBA00022763"/>
    </source>
</evidence>
<dbReference type="EMBL" id="FNZI01000001">
    <property type="protein sequence ID" value="SEI80367.1"/>
    <property type="molecule type" value="Genomic_DNA"/>
</dbReference>
<dbReference type="PANTHER" id="PTHR30562">
    <property type="entry name" value="UVRC/OXIDOREDUCTASE"/>
    <property type="match status" value="1"/>
</dbReference>
<feature type="domain" description="UvrC family homology region profile" evidence="9">
    <location>
        <begin position="269"/>
        <end position="499"/>
    </location>
</feature>
<dbReference type="STRING" id="1043493.SAMN05421637_0052"/>
<evidence type="ECO:0000259" key="8">
    <source>
        <dbReference type="PROSITE" id="PS50164"/>
    </source>
</evidence>
<dbReference type="InterPro" id="IPR000305">
    <property type="entry name" value="GIY-YIG_endonuc"/>
</dbReference>
<gene>
    <name evidence="6" type="primary">uvrC</name>
    <name evidence="10" type="ORF">SAMN05421637_0052</name>
</gene>
<keyword evidence="4 6" id="KW-0267">Excision nuclease</keyword>
<dbReference type="NCBIfam" id="TIGR00194">
    <property type="entry name" value="uvrC"/>
    <property type="match status" value="1"/>
</dbReference>
<dbReference type="SMART" id="SM00278">
    <property type="entry name" value="HhH1"/>
    <property type="match status" value="2"/>
</dbReference>
<dbReference type="InterPro" id="IPR004791">
    <property type="entry name" value="UvrC"/>
</dbReference>
<dbReference type="InterPro" id="IPR050066">
    <property type="entry name" value="UvrABC_protein_C"/>
</dbReference>
<dbReference type="SUPFAM" id="SSF82771">
    <property type="entry name" value="GIY-YIG endonuclease"/>
    <property type="match status" value="1"/>
</dbReference>
<evidence type="ECO:0000256" key="6">
    <source>
        <dbReference type="HAMAP-Rule" id="MF_00203"/>
    </source>
</evidence>
<dbReference type="Pfam" id="PF01541">
    <property type="entry name" value="GIY-YIG"/>
    <property type="match status" value="1"/>
</dbReference>
<dbReference type="GO" id="GO:0009432">
    <property type="term" value="P:SOS response"/>
    <property type="evidence" value="ECO:0007669"/>
    <property type="project" value="UniProtKB-UniRule"/>
</dbReference>
<dbReference type="Gene3D" id="3.30.420.340">
    <property type="entry name" value="UvrC, RNAse H endonuclease domain"/>
    <property type="match status" value="1"/>
</dbReference>
<dbReference type="GO" id="GO:0005737">
    <property type="term" value="C:cytoplasm"/>
    <property type="evidence" value="ECO:0007669"/>
    <property type="project" value="UniProtKB-SubCell"/>
</dbReference>
<dbReference type="SUPFAM" id="SSF47781">
    <property type="entry name" value="RuvA domain 2-like"/>
    <property type="match status" value="1"/>
</dbReference>
<dbReference type="Gene3D" id="3.40.1440.10">
    <property type="entry name" value="GIY-YIG endonuclease"/>
    <property type="match status" value="1"/>
</dbReference>
<dbReference type="GO" id="GO:0009380">
    <property type="term" value="C:excinuclease repair complex"/>
    <property type="evidence" value="ECO:0007669"/>
    <property type="project" value="InterPro"/>
</dbReference>
<keyword evidence="11" id="KW-1185">Reference proteome</keyword>
<feature type="domain" description="GIY-YIG" evidence="8">
    <location>
        <begin position="16"/>
        <end position="95"/>
    </location>
</feature>
<sequence length="627" mass="69574">MTDPASYRPAPGTIPTQPGVYRFRDPHGRVVYVGKAKSLRARLANYFQDPAQLHPRTRAMVTTAASVEWTVVRNEVEALILEHTWIKQYDPRFNVVFRDDKSYPYLAVTLNEKFPRMQVMRGERKKGVRYFGPYAKAWAIRATVDTLLTALPMRTCAPGVFRKAERQGRPCLLGYIDKCAAPCVGRINPEDHRDLADRVCQVLAGDAKPLVRDLTETMHAAAEREDFEAAARARDRLRALDNVMARNAIVLDAGVDTDVFSLEDDELEAAAHVFHVRDGRIAGERGWVVDKPEPLGPAGMVVRLLEEAYGAADAEEIPPEVLVPHLPDDHAVLTEWLSGLRGAKVTMRVPARGKKAELASTGHGNAVQVLEQHRLKRASDLTTRSAALQELQEALSLSEAPLRIECYDISHTQGTNQVGSMVVFEDAIARKPEYRQFSIADAVDDTAAMHEVLSRRFRRYLEESQLPPEERETARFAYPPQLVVVDGGLPQVNAARRTLDEVGVPEIAVVGLAKRLEEVWVPGDDFPVILPRGSEALYLLQRVRDEAHRFAIKHHRAKRTKAMKVSELDQVPGVGPGRAKALLTHFGSLARLKEASVEQIALVPGVGEGTARTVYQAVRGQAGMLDP</sequence>
<dbReference type="InterPro" id="IPR036876">
    <property type="entry name" value="UVR_dom_sf"/>
</dbReference>
<dbReference type="InterPro" id="IPR010994">
    <property type="entry name" value="RuvA_2-like"/>
</dbReference>
<dbReference type="InterPro" id="IPR047296">
    <property type="entry name" value="GIY-YIG_UvrC_Cho"/>
</dbReference>
<dbReference type="InterPro" id="IPR001162">
    <property type="entry name" value="UvrC_RNase_H_dom"/>
</dbReference>
<dbReference type="GO" id="GO:0003677">
    <property type="term" value="F:DNA binding"/>
    <property type="evidence" value="ECO:0007669"/>
    <property type="project" value="UniProtKB-UniRule"/>
</dbReference>
<name>A0A1H6TSZ1_9MICO</name>
<evidence type="ECO:0000313" key="10">
    <source>
        <dbReference type="EMBL" id="SEI80367.1"/>
    </source>
</evidence>
<dbReference type="HAMAP" id="MF_00203">
    <property type="entry name" value="UvrC"/>
    <property type="match status" value="1"/>
</dbReference>
<dbReference type="GO" id="GO:0009381">
    <property type="term" value="F:excinuclease ABC activity"/>
    <property type="evidence" value="ECO:0007669"/>
    <property type="project" value="UniProtKB-UniRule"/>
</dbReference>
<dbReference type="SMART" id="SM00465">
    <property type="entry name" value="GIYc"/>
    <property type="match status" value="1"/>
</dbReference>
<dbReference type="PROSITE" id="PS50164">
    <property type="entry name" value="GIY_YIG"/>
    <property type="match status" value="1"/>
</dbReference>
<dbReference type="Pfam" id="PF02151">
    <property type="entry name" value="UVR"/>
    <property type="match status" value="1"/>
</dbReference>
<dbReference type="PANTHER" id="PTHR30562:SF1">
    <property type="entry name" value="UVRABC SYSTEM PROTEIN C"/>
    <property type="match status" value="1"/>
</dbReference>
<keyword evidence="5 6" id="KW-0234">DNA repair</keyword>
<accession>A0A1H6TSZ1</accession>
<evidence type="ECO:0000313" key="11">
    <source>
        <dbReference type="Proteomes" id="UP000183315"/>
    </source>
</evidence>
<keyword evidence="2 6" id="KW-0227">DNA damage</keyword>
<dbReference type="NCBIfam" id="NF001824">
    <property type="entry name" value="PRK00558.1-5"/>
    <property type="match status" value="1"/>
</dbReference>
<proteinExistence type="inferred from homology"/>
<dbReference type="Gene3D" id="1.10.150.20">
    <property type="entry name" value="5' to 3' exonuclease, C-terminal subdomain"/>
    <property type="match status" value="1"/>
</dbReference>
<keyword evidence="6" id="KW-0742">SOS response</keyword>
<feature type="domain" description="UVR" evidence="7">
    <location>
        <begin position="208"/>
        <end position="243"/>
    </location>
</feature>
<dbReference type="PROSITE" id="PS50165">
    <property type="entry name" value="UVRC"/>
    <property type="match status" value="1"/>
</dbReference>
<dbReference type="eggNOG" id="COG0322">
    <property type="taxonomic scope" value="Bacteria"/>
</dbReference>
<dbReference type="InterPro" id="IPR003583">
    <property type="entry name" value="Hlx-hairpin-Hlx_DNA-bd_motif"/>
</dbReference>
<keyword evidence="1 6" id="KW-0963">Cytoplasm</keyword>
<dbReference type="Pfam" id="PF14520">
    <property type="entry name" value="HHH_5"/>
    <property type="match status" value="1"/>
</dbReference>
<dbReference type="PROSITE" id="PS50151">
    <property type="entry name" value="UVR"/>
    <property type="match status" value="1"/>
</dbReference>
<dbReference type="InterPro" id="IPR001943">
    <property type="entry name" value="UVR_dom"/>
</dbReference>
<dbReference type="FunFam" id="3.40.1440.10:FF:000001">
    <property type="entry name" value="UvrABC system protein C"/>
    <property type="match status" value="1"/>
</dbReference>
<evidence type="ECO:0000259" key="9">
    <source>
        <dbReference type="PROSITE" id="PS50165"/>
    </source>
</evidence>
<dbReference type="SUPFAM" id="SSF46600">
    <property type="entry name" value="C-terminal UvrC-binding domain of UvrB"/>
    <property type="match status" value="1"/>
</dbReference>
<keyword evidence="3 6" id="KW-0228">DNA excision</keyword>
<comment type="function">
    <text evidence="6">The UvrABC repair system catalyzes the recognition and processing of DNA lesions. UvrC both incises the 5' and 3' sides of the lesion. The N-terminal half is responsible for the 3' incision and the C-terminal half is responsible for the 5' incision.</text>
</comment>
<organism evidence="10 11">
    <name type="scientific">Demequina mangrovi</name>
    <dbReference type="NCBI Taxonomy" id="1043493"/>
    <lineage>
        <taxon>Bacteria</taxon>
        <taxon>Bacillati</taxon>
        <taxon>Actinomycetota</taxon>
        <taxon>Actinomycetes</taxon>
        <taxon>Micrococcales</taxon>
        <taxon>Demequinaceae</taxon>
        <taxon>Demequina</taxon>
    </lineage>
</organism>
<dbReference type="Pfam" id="PF22920">
    <property type="entry name" value="UvrC_RNaseH"/>
    <property type="match status" value="1"/>
</dbReference>
<evidence type="ECO:0000256" key="1">
    <source>
        <dbReference type="ARBA" id="ARBA00022490"/>
    </source>
</evidence>
<protein>
    <recommendedName>
        <fullName evidence="6">UvrABC system protein C</fullName>
        <shortName evidence="6">Protein UvrC</shortName>
    </recommendedName>
    <alternativeName>
        <fullName evidence="6">Excinuclease ABC subunit C</fullName>
    </alternativeName>
</protein>
<dbReference type="CDD" id="cd10434">
    <property type="entry name" value="GIY-YIG_UvrC_Cho"/>
    <property type="match status" value="1"/>
</dbReference>
<evidence type="ECO:0000256" key="4">
    <source>
        <dbReference type="ARBA" id="ARBA00022881"/>
    </source>
</evidence>
<comment type="subcellular location">
    <subcellularLocation>
        <location evidence="6">Cytoplasm</location>
    </subcellularLocation>
</comment>
<dbReference type="AlphaFoldDB" id="A0A1H6TSZ1"/>
<dbReference type="InterPro" id="IPR035901">
    <property type="entry name" value="GIY-YIG_endonuc_sf"/>
</dbReference>
<dbReference type="RefSeq" id="WP_042212361.1">
    <property type="nucleotide sequence ID" value="NZ_BBLU01000001.1"/>
</dbReference>
<dbReference type="InterPro" id="IPR038476">
    <property type="entry name" value="UvrC_RNase_H_dom_sf"/>
</dbReference>
<dbReference type="Gene3D" id="4.10.860.10">
    <property type="entry name" value="UVR domain"/>
    <property type="match status" value="1"/>
</dbReference>
<dbReference type="Proteomes" id="UP000183315">
    <property type="component" value="Unassembled WGS sequence"/>
</dbReference>
<reference evidence="11" key="1">
    <citation type="submission" date="2016-10" db="EMBL/GenBank/DDBJ databases">
        <authorList>
            <person name="Varghese N."/>
        </authorList>
    </citation>
    <scope>NUCLEOTIDE SEQUENCE [LARGE SCALE GENOMIC DNA]</scope>
    <source>
        <strain evidence="11">DSM 24868</strain>
    </source>
</reference>
<dbReference type="OrthoDB" id="9804933at2"/>
<comment type="similarity">
    <text evidence="6">Belongs to the UvrC family.</text>
</comment>
<dbReference type="GO" id="GO:0006289">
    <property type="term" value="P:nucleotide-excision repair"/>
    <property type="evidence" value="ECO:0007669"/>
    <property type="project" value="UniProtKB-UniRule"/>
</dbReference>